<evidence type="ECO:0000256" key="2">
    <source>
        <dbReference type="ARBA" id="ARBA00023150"/>
    </source>
</evidence>
<dbReference type="Gene3D" id="3.40.140.10">
    <property type="entry name" value="Cytidine Deaminase, domain 2"/>
    <property type="match status" value="1"/>
</dbReference>
<dbReference type="Gene3D" id="3.10.20.10">
    <property type="match status" value="1"/>
</dbReference>
<dbReference type="EMBL" id="WNXQ01000005">
    <property type="protein sequence ID" value="MWB78545.1"/>
    <property type="molecule type" value="Genomic_DNA"/>
</dbReference>
<name>A0A844W648_9RHOB</name>
<dbReference type="Pfam" id="PF02634">
    <property type="entry name" value="FdhD-NarQ"/>
    <property type="match status" value="1"/>
</dbReference>
<dbReference type="GO" id="GO:0006777">
    <property type="term" value="P:Mo-molybdopterin cofactor biosynthetic process"/>
    <property type="evidence" value="ECO:0007669"/>
    <property type="project" value="UniProtKB-UniRule"/>
</dbReference>
<dbReference type="SUPFAM" id="SSF53927">
    <property type="entry name" value="Cytidine deaminase-like"/>
    <property type="match status" value="1"/>
</dbReference>
<organism evidence="4 5">
    <name type="scientific">Pseudooceanicola pacificus</name>
    <dbReference type="NCBI Taxonomy" id="2676438"/>
    <lineage>
        <taxon>Bacteria</taxon>
        <taxon>Pseudomonadati</taxon>
        <taxon>Pseudomonadota</taxon>
        <taxon>Alphaproteobacteria</taxon>
        <taxon>Rhodobacterales</taxon>
        <taxon>Paracoccaceae</taxon>
        <taxon>Pseudooceanicola</taxon>
    </lineage>
</organism>
<evidence type="ECO:0000313" key="5">
    <source>
        <dbReference type="Proteomes" id="UP000443843"/>
    </source>
</evidence>
<dbReference type="NCBIfam" id="TIGR00129">
    <property type="entry name" value="fdhD_narQ"/>
    <property type="match status" value="1"/>
</dbReference>
<dbReference type="GO" id="GO:0097163">
    <property type="term" value="F:sulfur carrier activity"/>
    <property type="evidence" value="ECO:0007669"/>
    <property type="project" value="UniProtKB-UniRule"/>
</dbReference>
<dbReference type="AlphaFoldDB" id="A0A844W648"/>
<comment type="similarity">
    <text evidence="3">Belongs to the FdhD family.</text>
</comment>
<dbReference type="HAMAP" id="MF_00187">
    <property type="entry name" value="FdhD"/>
    <property type="match status" value="1"/>
</dbReference>
<comment type="function">
    <text evidence="3">Required for formate dehydrogenase (FDH) activity. Acts as a sulfur carrier protein that transfers sulfur from IscS to the molybdenum cofactor prior to its insertion into FDH.</text>
</comment>
<gene>
    <name evidence="3 4" type="primary">fdhD</name>
    <name evidence="4" type="ORF">GLS40_10950</name>
</gene>
<evidence type="ECO:0000256" key="1">
    <source>
        <dbReference type="ARBA" id="ARBA00022490"/>
    </source>
</evidence>
<dbReference type="PANTHER" id="PTHR30592">
    <property type="entry name" value="FORMATE DEHYDROGENASE"/>
    <property type="match status" value="1"/>
</dbReference>
<keyword evidence="4" id="KW-0808">Transferase</keyword>
<evidence type="ECO:0000313" key="4">
    <source>
        <dbReference type="EMBL" id="MWB78545.1"/>
    </source>
</evidence>
<keyword evidence="5" id="KW-1185">Reference proteome</keyword>
<proteinExistence type="inferred from homology"/>
<comment type="caution">
    <text evidence="4">The sequence shown here is derived from an EMBL/GenBank/DDBJ whole genome shotgun (WGS) entry which is preliminary data.</text>
</comment>
<reference evidence="4 5" key="1">
    <citation type="submission" date="2019-11" db="EMBL/GenBank/DDBJ databases">
        <title>Pseudooceanicola pacifica sp. nov., isolated from deep-sea sediment of the Pacific Ocean.</title>
        <authorList>
            <person name="Lyu L."/>
        </authorList>
    </citation>
    <scope>NUCLEOTIDE SEQUENCE [LARGE SCALE GENOMIC DNA]</scope>
    <source>
        <strain evidence="4 5">216_PA32_1</strain>
    </source>
</reference>
<protein>
    <recommendedName>
        <fullName evidence="3">Sulfur carrier protein FdhD</fullName>
    </recommendedName>
</protein>
<comment type="subcellular location">
    <subcellularLocation>
        <location evidence="3">Cytoplasm</location>
    </subcellularLocation>
</comment>
<evidence type="ECO:0000256" key="3">
    <source>
        <dbReference type="HAMAP-Rule" id="MF_00187"/>
    </source>
</evidence>
<keyword evidence="2 3" id="KW-0501">Molybdenum cofactor biosynthesis</keyword>
<dbReference type="PANTHER" id="PTHR30592:SF1">
    <property type="entry name" value="SULFUR CARRIER PROTEIN FDHD"/>
    <property type="match status" value="1"/>
</dbReference>
<dbReference type="Proteomes" id="UP000443843">
    <property type="component" value="Unassembled WGS sequence"/>
</dbReference>
<dbReference type="RefSeq" id="WP_160382761.1">
    <property type="nucleotide sequence ID" value="NZ_WNXQ01000005.1"/>
</dbReference>
<dbReference type="GO" id="GO:0016783">
    <property type="term" value="F:sulfurtransferase activity"/>
    <property type="evidence" value="ECO:0007669"/>
    <property type="project" value="InterPro"/>
</dbReference>
<feature type="active site" description="Cysteine persulfide intermediate" evidence="3">
    <location>
        <position position="108"/>
    </location>
</feature>
<dbReference type="PIRSF" id="PIRSF015626">
    <property type="entry name" value="FdhD"/>
    <property type="match status" value="1"/>
</dbReference>
<comment type="caution">
    <text evidence="3">Lacks conserved residue(s) required for the propagation of feature annotation.</text>
</comment>
<dbReference type="GO" id="GO:0005737">
    <property type="term" value="C:cytoplasm"/>
    <property type="evidence" value="ECO:0007669"/>
    <property type="project" value="UniProtKB-SubCell"/>
</dbReference>
<dbReference type="InterPro" id="IPR003786">
    <property type="entry name" value="FdhD"/>
</dbReference>
<keyword evidence="1 3" id="KW-0963">Cytoplasm</keyword>
<dbReference type="InterPro" id="IPR016193">
    <property type="entry name" value="Cytidine_deaminase-like"/>
</dbReference>
<accession>A0A844W648</accession>
<sequence length="269" mass="27739">MKGLASLPMTAVHAGGRVPALRALPEEVPVSLVCQGSSQAVMMCSPADLEDFAVGFCLTEGIVRAADEIESLEVVPHAQGIELRMWLRADRAEALGARRRMMAGPVGCGMCGLDSLEQAMRDLPAVVSDLRFGVEEIAGAPEALRASQPMHDRARAVHAAGFLVPGQGIVLAREDVGRHNALDKLIGALARGAGDPASGAAVLTSRVSVEMVQKCAMAGLPVVVAVSAPTALAVRMAGEAGLTLACFAREGGFDLWSGPERIAGGADVA</sequence>